<evidence type="ECO:0000259" key="1">
    <source>
        <dbReference type="Pfam" id="PF07171"/>
    </source>
</evidence>
<dbReference type="InterPro" id="IPR010799">
    <property type="entry name" value="MlrC_C"/>
</dbReference>
<protein>
    <submittedName>
        <fullName evidence="3">Microcystin degradation protein MlrC, contains DUF1485 domain</fullName>
    </submittedName>
</protein>
<dbReference type="Proteomes" id="UP000243904">
    <property type="component" value="Chromosome I"/>
</dbReference>
<dbReference type="Pfam" id="PF07364">
    <property type="entry name" value="DUF1485"/>
    <property type="match status" value="1"/>
</dbReference>
<dbReference type="EMBL" id="LT629750">
    <property type="protein sequence ID" value="SDT60492.1"/>
    <property type="molecule type" value="Genomic_DNA"/>
</dbReference>
<evidence type="ECO:0000313" key="4">
    <source>
        <dbReference type="Proteomes" id="UP000243904"/>
    </source>
</evidence>
<dbReference type="InterPro" id="IPR015995">
    <property type="entry name" value="MlrC_N"/>
</dbReference>
<accession>A0A1H2BR26</accession>
<reference evidence="4" key="1">
    <citation type="submission" date="2016-10" db="EMBL/GenBank/DDBJ databases">
        <authorList>
            <person name="Varghese N."/>
            <person name="Submissions S."/>
        </authorList>
    </citation>
    <scope>NUCLEOTIDE SEQUENCE [LARGE SCALE GENOMIC DNA]</scope>
    <source>
        <strain evidence="4">GAS369</strain>
    </source>
</reference>
<dbReference type="AlphaFoldDB" id="A0A1H2BR26"/>
<gene>
    <name evidence="3" type="ORF">SAMN05444158_7435</name>
</gene>
<sequence length="495" mass="54457">MTGPLIRIAVLHFSHETVTFLKNDTTLDDFIYPGSPAKGEALLKFDAKSYMGGFVKMAREFDGVELVGIESPWWPKTSIGSGWVTHEAYETFVGRMIAELEASGPFHGVYLCLHGAMAVRGVARPEAELARRVRGVVGPKVFIAATFDLHGNEDEEFLKHADMAFAVKYFPHYDGYLQGERAARTLVRAIRGDYRPAHATLKVPIISATVLQWTGASPWMDLVQRALTWEAREPDVYVNVFFGFPFADVPDVGMTIQVLTNGNPELAAKVARDMADAAWRQREALLNSTKVYSIAEGVALAKQAIQRGETPVVLADHSDRSGSATWLLKEIFAQDLSNTLIATITDAAVTAKLKAQGAKAGDAFDMEIGGLADESAGQPVHIQGTILKAVEGYGQFWVSIKFGRDNVVILSTYLVQILEPFSLGNMALDVSAFRVMAIKSRVHFRRGFHDNGFAKTILLVEPEQPFLGTVRLDGLPYENVDLKQFYPYGNPVFPA</sequence>
<feature type="domain" description="Microcystin LR degradation protein MlrC C-terminal" evidence="1">
    <location>
        <begin position="321"/>
        <end position="450"/>
    </location>
</feature>
<dbReference type="RefSeq" id="WP_146690852.1">
    <property type="nucleotide sequence ID" value="NZ_LT629750.1"/>
</dbReference>
<organism evidence="3 4">
    <name type="scientific">Bradyrhizobium canariense</name>
    <dbReference type="NCBI Taxonomy" id="255045"/>
    <lineage>
        <taxon>Bacteria</taxon>
        <taxon>Pseudomonadati</taxon>
        <taxon>Pseudomonadota</taxon>
        <taxon>Alphaproteobacteria</taxon>
        <taxon>Hyphomicrobiales</taxon>
        <taxon>Nitrobacteraceae</taxon>
        <taxon>Bradyrhizobium</taxon>
    </lineage>
</organism>
<name>A0A1H2BR26_9BRAD</name>
<dbReference type="Pfam" id="PF07171">
    <property type="entry name" value="MlrC_C"/>
    <property type="match status" value="1"/>
</dbReference>
<keyword evidence="4" id="KW-1185">Reference proteome</keyword>
<feature type="domain" description="Microcystin LR degradation protein MlrC N-terminal" evidence="2">
    <location>
        <begin position="7"/>
        <end position="301"/>
    </location>
</feature>
<proteinExistence type="predicted"/>
<evidence type="ECO:0000313" key="3">
    <source>
        <dbReference type="EMBL" id="SDT60492.1"/>
    </source>
</evidence>
<evidence type="ECO:0000259" key="2">
    <source>
        <dbReference type="Pfam" id="PF07364"/>
    </source>
</evidence>